<feature type="compositionally biased region" description="Gly residues" evidence="4">
    <location>
        <begin position="304"/>
        <end position="313"/>
    </location>
</feature>
<evidence type="ECO:0000313" key="8">
    <source>
        <dbReference type="Proteomes" id="UP001189429"/>
    </source>
</evidence>
<feature type="region of interest" description="Disordered" evidence="4">
    <location>
        <begin position="259"/>
        <end position="362"/>
    </location>
</feature>
<feature type="compositionally biased region" description="Low complexity" evidence="4">
    <location>
        <begin position="284"/>
        <end position="299"/>
    </location>
</feature>
<feature type="region of interest" description="Disordered" evidence="4">
    <location>
        <begin position="1001"/>
        <end position="1021"/>
    </location>
</feature>
<comment type="similarity">
    <text evidence="3">Belongs to the TRAFAC class myosin-kinesin ATPase superfamily. Kinesin family.</text>
</comment>
<name>A0ABN9Y7T3_9DINO</name>
<dbReference type="PANTHER" id="PTHR47972">
    <property type="entry name" value="KINESIN-LIKE PROTEIN KLP-3"/>
    <property type="match status" value="1"/>
</dbReference>
<dbReference type="Proteomes" id="UP001189429">
    <property type="component" value="Unassembled WGS sequence"/>
</dbReference>
<keyword evidence="8" id="KW-1185">Reference proteome</keyword>
<comment type="caution">
    <text evidence="7">The sequence shown here is derived from an EMBL/GenBank/DDBJ whole genome shotgun (WGS) entry which is preliminary data.</text>
</comment>
<dbReference type="Pfam" id="PF00225">
    <property type="entry name" value="Kinesin"/>
    <property type="match status" value="1"/>
</dbReference>
<dbReference type="PROSITE" id="PS50067">
    <property type="entry name" value="KINESIN_MOTOR_2"/>
    <property type="match status" value="1"/>
</dbReference>
<dbReference type="SMART" id="SM00129">
    <property type="entry name" value="KISc"/>
    <property type="match status" value="1"/>
</dbReference>
<dbReference type="Gene3D" id="3.40.850.10">
    <property type="entry name" value="Kinesin motor domain"/>
    <property type="match status" value="1"/>
</dbReference>
<sequence>MISARGLRDADGLVGQGSSDPYCTCEIIGKKDTKVRTQVIYNNLSPTWEHTAVVPKYMLGDRLRFRVWDKDAFSKDDDLGHAELELDAADVLPSFEGELRLEDAGAGIEAFLNLRVAVGFESERTKHSEVYRAREMLRAACQTGGVAALEEAIVAAKRCGLAPSEFRSAERRLEEERVREAARVFLQKAMQQYEAARERGGDSEWPEALVAALQHAEACGLDAESCREPAELLERARAARRLLARAEEDCDEPALQRAVQAAKDRFPPPVSPGRGALGREGEAAAEAGERAGAAAPPVRLGRRPGAGGRAAGGEGRRGAGQRPGGAPGDPGAEQAEGGEGAGGGHGRGHAPTGEQSDREGKESLDLEVAIRVKDRLAKAMANIQRFGWTIADLVEHDRVRKRIHNLVEDLKGSIRVYCRVRPMSEKEKTEGSQGCVRQVDLITVEVVSGHRRLNGEEPPDVSTHSYDAVFMPGTQEDIFADCKELVQSVLDGYNVTVFAYGQTGGGKTHTMIGVPGSPDLEGIVPRTINELFAKMKANEEHWTYELKAAVMELYCSQLVDLLPAPRPTSPRGKPKDESIWIPDKDKVQPLGIREVQGKFVVPDLAWHECPTKERTHEIFELGQAQRKTALTAMNAESSRSHLLFSIQISGRSETFKQQLSSKIILCDLAGSERLKKSKATGEREKEAIEINKSLSALGGVIDRLTSSSGMAHVPYRDHQLTQVLQDSLGGTAKTLMFLNCSPADSNWDETLNTLRYGTRAKRVTNNIQRAGEPRSPKAARSPRGLQALESPQAEAPPEQRLALGHATAQPSPAQAAPDAAAPPAAAQAPPAPGGAPPALAPLAQLASLEEALLGRPKQGALLPRIAETRSSASADLAPLLTGCASSWSLQVSLPEERAPALYDTGSALSSRGLRGAVAPATLFDFECLRNLSACSVPDGLPPFVGPGNAAAHLGAAGRFRAPRAARAATAPQARFSARLPGRARRQLQLGCACPQGALASRWRPGPETRASPLPASLDEAGRGGRDAMLLCELGRGLP</sequence>
<feature type="region of interest" description="Disordered" evidence="4">
    <location>
        <begin position="762"/>
        <end position="838"/>
    </location>
</feature>
<dbReference type="Gene3D" id="2.60.40.150">
    <property type="entry name" value="C2 domain"/>
    <property type="match status" value="1"/>
</dbReference>
<dbReference type="SUPFAM" id="SSF52540">
    <property type="entry name" value="P-loop containing nucleoside triphosphate hydrolases"/>
    <property type="match status" value="1"/>
</dbReference>
<feature type="compositionally biased region" description="Pro residues" evidence="4">
    <location>
        <begin position="829"/>
        <end position="838"/>
    </location>
</feature>
<evidence type="ECO:0000256" key="4">
    <source>
        <dbReference type="SAM" id="MobiDB-lite"/>
    </source>
</evidence>
<evidence type="ECO:0008006" key="9">
    <source>
        <dbReference type="Google" id="ProtNLM"/>
    </source>
</evidence>
<dbReference type="PROSITE" id="PS50004">
    <property type="entry name" value="C2"/>
    <property type="match status" value="1"/>
</dbReference>
<evidence type="ECO:0000259" key="5">
    <source>
        <dbReference type="PROSITE" id="PS50004"/>
    </source>
</evidence>
<dbReference type="InterPro" id="IPR027640">
    <property type="entry name" value="Kinesin-like_fam"/>
</dbReference>
<keyword evidence="2 3" id="KW-0067">ATP-binding</keyword>
<reference evidence="7" key="1">
    <citation type="submission" date="2023-10" db="EMBL/GenBank/DDBJ databases">
        <authorList>
            <person name="Chen Y."/>
            <person name="Shah S."/>
            <person name="Dougan E. K."/>
            <person name="Thang M."/>
            <person name="Chan C."/>
        </authorList>
    </citation>
    <scope>NUCLEOTIDE SEQUENCE [LARGE SCALE GENOMIC DNA]</scope>
</reference>
<dbReference type="SMART" id="SM00239">
    <property type="entry name" value="C2"/>
    <property type="match status" value="1"/>
</dbReference>
<feature type="binding site" evidence="3">
    <location>
        <begin position="501"/>
        <end position="508"/>
    </location>
    <ligand>
        <name>ATP</name>
        <dbReference type="ChEBI" id="CHEBI:30616"/>
    </ligand>
</feature>
<dbReference type="InterPro" id="IPR035892">
    <property type="entry name" value="C2_domain_sf"/>
</dbReference>
<dbReference type="PROSITE" id="PS00411">
    <property type="entry name" value="KINESIN_MOTOR_1"/>
    <property type="match status" value="1"/>
</dbReference>
<dbReference type="InterPro" id="IPR036961">
    <property type="entry name" value="Kinesin_motor_dom_sf"/>
</dbReference>
<evidence type="ECO:0000259" key="6">
    <source>
        <dbReference type="PROSITE" id="PS50067"/>
    </source>
</evidence>
<organism evidence="7 8">
    <name type="scientific">Prorocentrum cordatum</name>
    <dbReference type="NCBI Taxonomy" id="2364126"/>
    <lineage>
        <taxon>Eukaryota</taxon>
        <taxon>Sar</taxon>
        <taxon>Alveolata</taxon>
        <taxon>Dinophyceae</taxon>
        <taxon>Prorocentrales</taxon>
        <taxon>Prorocentraceae</taxon>
        <taxon>Prorocentrum</taxon>
    </lineage>
</organism>
<evidence type="ECO:0000313" key="7">
    <source>
        <dbReference type="EMBL" id="CAK0907157.1"/>
    </source>
</evidence>
<dbReference type="SUPFAM" id="SSF49562">
    <property type="entry name" value="C2 domain (Calcium/lipid-binding domain, CaLB)"/>
    <property type="match status" value="1"/>
</dbReference>
<keyword evidence="3" id="KW-0505">Motor protein</keyword>
<feature type="compositionally biased region" description="Low complexity" evidence="4">
    <location>
        <begin position="808"/>
        <end position="828"/>
    </location>
</feature>
<feature type="domain" description="Kinesin motor" evidence="6">
    <location>
        <begin position="413"/>
        <end position="763"/>
    </location>
</feature>
<feature type="domain" description="C2" evidence="5">
    <location>
        <begin position="1"/>
        <end position="101"/>
    </location>
</feature>
<evidence type="ECO:0000256" key="3">
    <source>
        <dbReference type="PROSITE-ProRule" id="PRU00283"/>
    </source>
</evidence>
<dbReference type="InterPro" id="IPR027417">
    <property type="entry name" value="P-loop_NTPase"/>
</dbReference>
<evidence type="ECO:0000256" key="2">
    <source>
        <dbReference type="ARBA" id="ARBA00022840"/>
    </source>
</evidence>
<dbReference type="EMBL" id="CAUYUJ010021815">
    <property type="protein sequence ID" value="CAK0907157.1"/>
    <property type="molecule type" value="Genomic_DNA"/>
</dbReference>
<dbReference type="PRINTS" id="PR00380">
    <property type="entry name" value="KINESINHEAVY"/>
</dbReference>
<keyword evidence="1 3" id="KW-0547">Nucleotide-binding</keyword>
<accession>A0ABN9Y7T3</accession>
<dbReference type="Pfam" id="PF00168">
    <property type="entry name" value="C2"/>
    <property type="match status" value="1"/>
</dbReference>
<dbReference type="InterPro" id="IPR019821">
    <property type="entry name" value="Kinesin_motor_CS"/>
</dbReference>
<evidence type="ECO:0000256" key="1">
    <source>
        <dbReference type="ARBA" id="ARBA00022741"/>
    </source>
</evidence>
<dbReference type="InterPro" id="IPR000008">
    <property type="entry name" value="C2_dom"/>
</dbReference>
<gene>
    <name evidence="7" type="ORF">PCOR1329_LOCUS82269</name>
</gene>
<dbReference type="PANTHER" id="PTHR47972:SF16">
    <property type="entry name" value="KINESIN-LIKE PROTEIN"/>
    <property type="match status" value="1"/>
</dbReference>
<dbReference type="InterPro" id="IPR001752">
    <property type="entry name" value="Kinesin_motor_dom"/>
</dbReference>
<dbReference type="CDD" id="cd00030">
    <property type="entry name" value="C2"/>
    <property type="match status" value="1"/>
</dbReference>
<proteinExistence type="inferred from homology"/>
<protein>
    <recommendedName>
        <fullName evidence="9">Kinesin-like protein</fullName>
    </recommendedName>
</protein>